<reference evidence="2 3" key="1">
    <citation type="journal article" date="2010" name="Proc. Natl. Acad. Sci. U.S.A.">
        <title>Insights into evolution of multicellular fungi from the assembled chromosomes of the mushroom Coprinopsis cinerea (Coprinus cinereus).</title>
        <authorList>
            <person name="Stajich J.E."/>
            <person name="Wilke S.K."/>
            <person name="Ahren D."/>
            <person name="Au C.H."/>
            <person name="Birren B.W."/>
            <person name="Borodovsky M."/>
            <person name="Burns C."/>
            <person name="Canback B."/>
            <person name="Casselton L.A."/>
            <person name="Cheng C.K."/>
            <person name="Deng J."/>
            <person name="Dietrich F.S."/>
            <person name="Fargo D.C."/>
            <person name="Farman M.L."/>
            <person name="Gathman A.C."/>
            <person name="Goldberg J."/>
            <person name="Guigo R."/>
            <person name="Hoegger P.J."/>
            <person name="Hooker J.B."/>
            <person name="Huggins A."/>
            <person name="James T.Y."/>
            <person name="Kamada T."/>
            <person name="Kilaru S."/>
            <person name="Kodira C."/>
            <person name="Kues U."/>
            <person name="Kupfer D."/>
            <person name="Kwan H.S."/>
            <person name="Lomsadze A."/>
            <person name="Li W."/>
            <person name="Lilly W.W."/>
            <person name="Ma L.J."/>
            <person name="Mackey A.J."/>
            <person name="Manning G."/>
            <person name="Martin F."/>
            <person name="Muraguchi H."/>
            <person name="Natvig D.O."/>
            <person name="Palmerini H."/>
            <person name="Ramesh M.A."/>
            <person name="Rehmeyer C.J."/>
            <person name="Roe B.A."/>
            <person name="Shenoy N."/>
            <person name="Stanke M."/>
            <person name="Ter-Hovhannisyan V."/>
            <person name="Tunlid A."/>
            <person name="Velagapudi R."/>
            <person name="Vision T.J."/>
            <person name="Zeng Q."/>
            <person name="Zolan M.E."/>
            <person name="Pukkila P.J."/>
        </authorList>
    </citation>
    <scope>NUCLEOTIDE SEQUENCE [LARGE SCALE GENOMIC DNA]</scope>
    <source>
        <strain evidence="3">Okayama-7 / 130 / ATCC MYA-4618 / FGSC 9003</strain>
    </source>
</reference>
<dbReference type="OMA" id="RHPPVPY"/>
<dbReference type="VEuPathDB" id="FungiDB:CC1G_06190"/>
<feature type="compositionally biased region" description="Acidic residues" evidence="1">
    <location>
        <begin position="765"/>
        <end position="780"/>
    </location>
</feature>
<protein>
    <submittedName>
        <fullName evidence="2">Uncharacterized protein</fullName>
    </submittedName>
</protein>
<feature type="region of interest" description="Disordered" evidence="1">
    <location>
        <begin position="253"/>
        <end position="530"/>
    </location>
</feature>
<dbReference type="RefSeq" id="XP_001836603.2">
    <property type="nucleotide sequence ID" value="XM_001836551.2"/>
</dbReference>
<dbReference type="AlphaFoldDB" id="A8NV55"/>
<dbReference type="EMBL" id="AACS02000004">
    <property type="protein sequence ID" value="EAU85174.2"/>
    <property type="molecule type" value="Genomic_DNA"/>
</dbReference>
<comment type="caution">
    <text evidence="2">The sequence shown here is derived from an EMBL/GenBank/DDBJ whole genome shotgun (WGS) entry which is preliminary data.</text>
</comment>
<feature type="compositionally biased region" description="Polar residues" evidence="1">
    <location>
        <begin position="60"/>
        <end position="83"/>
    </location>
</feature>
<dbReference type="KEGG" id="cci:CC1G_06190"/>
<dbReference type="Proteomes" id="UP000001861">
    <property type="component" value="Unassembled WGS sequence"/>
</dbReference>
<feature type="compositionally biased region" description="Polar residues" evidence="1">
    <location>
        <begin position="391"/>
        <end position="405"/>
    </location>
</feature>
<evidence type="ECO:0000313" key="3">
    <source>
        <dbReference type="Proteomes" id="UP000001861"/>
    </source>
</evidence>
<feature type="region of interest" description="Disordered" evidence="1">
    <location>
        <begin position="553"/>
        <end position="590"/>
    </location>
</feature>
<evidence type="ECO:0000313" key="2">
    <source>
        <dbReference type="EMBL" id="EAU85174.2"/>
    </source>
</evidence>
<feature type="compositionally biased region" description="Basic and acidic residues" evidence="1">
    <location>
        <begin position="558"/>
        <end position="572"/>
    </location>
</feature>
<keyword evidence="3" id="KW-1185">Reference proteome</keyword>
<dbReference type="HOGENOM" id="CLU_356381_0_0_1"/>
<sequence>MNRPSLQPLITTGWRHDTKSPTSGHAQAKPHLHSPGHEGHSPVYPPYRERENRPPRLQLNIASHCNSSHGFKRSPGNTRSPSPSLKPRLDPQVHHRSSPLPFDTHVQVHPGHPSPVPSPVLVAYPQYAHHGPNLYPPFEQYWVDPGHHQRFNDIVGFPPVAIPPHSPLPFQYHNGTGVPLVGATSPVPFPQDFGQSHFPPPQEWQQGHWTQFNQHNVMPSNHFSGPPVQMHSGSPYQPQPQMHALPRSRSAEYLAPPGMQGHPIHQRPHSAQPTSGQLPHVAAPGCGPPATSNTPGTPVQGRKTSPARVSPPRIRVPTNPNLPAKLLDPAEAPRISWSVPASPMDDGCSEFERDVRGSPGSPMSPPSLSDRPRAPASACSLFSASDPVHPTTPTRKSSPQGTSSPGHRPGVIARPPGLVVVRPPTPTSSPPPPINHSSPTRTSAQSLSVPNETSSSPIYRTPTGSKRSYSLQSPSTRILDSAPGSPQSFTSPSSGRRRTTYPTIAGLTIVLDEGTPRKQKTSPPRRVDDTLLHPFKSARPKSVKVEPIASELRPAAKQTREENWAKDDEIAGKDGGVQGDPSPVPPAPPKPAHTNLKGWGKLQTVTFPLNEVATPFIPFTLHPAVHGHKSNTRGIPLAALDARRAGDLRILGARARPLKHVQERFIELDLRYGDLPRKKVIVPTRFLYGDSISQQDLAMAVGRVCRNYLDEHVDECGVPVMEYTYLQGIVETKDGIWKPLILDYFPFYFGREKTPESAGSSEESWFGDDEDDTDESDDTDFSSPVGC</sequence>
<name>A8NV55_COPC7</name>
<feature type="compositionally biased region" description="Polar residues" evidence="1">
    <location>
        <begin position="1"/>
        <end position="10"/>
    </location>
</feature>
<accession>A8NV55</accession>
<feature type="region of interest" description="Disordered" evidence="1">
    <location>
        <begin position="1"/>
        <end position="114"/>
    </location>
</feature>
<dbReference type="InParanoid" id="A8NV55"/>
<organism evidence="2 3">
    <name type="scientific">Coprinopsis cinerea (strain Okayama-7 / 130 / ATCC MYA-4618 / FGSC 9003)</name>
    <name type="common">Inky cap fungus</name>
    <name type="synonym">Hormographiella aspergillata</name>
    <dbReference type="NCBI Taxonomy" id="240176"/>
    <lineage>
        <taxon>Eukaryota</taxon>
        <taxon>Fungi</taxon>
        <taxon>Dikarya</taxon>
        <taxon>Basidiomycota</taxon>
        <taxon>Agaricomycotina</taxon>
        <taxon>Agaricomycetes</taxon>
        <taxon>Agaricomycetidae</taxon>
        <taxon>Agaricales</taxon>
        <taxon>Agaricineae</taxon>
        <taxon>Psathyrellaceae</taxon>
        <taxon>Coprinopsis</taxon>
    </lineage>
</organism>
<gene>
    <name evidence="2" type="ORF">CC1G_06190</name>
</gene>
<dbReference type="GeneID" id="6013149"/>
<feature type="compositionally biased region" description="Polar residues" evidence="1">
    <location>
        <begin position="441"/>
        <end position="494"/>
    </location>
</feature>
<feature type="region of interest" description="Disordered" evidence="1">
    <location>
        <begin position="754"/>
        <end position="787"/>
    </location>
</feature>
<feature type="compositionally biased region" description="Pro residues" evidence="1">
    <location>
        <begin position="423"/>
        <end position="434"/>
    </location>
</feature>
<proteinExistence type="predicted"/>
<evidence type="ECO:0000256" key="1">
    <source>
        <dbReference type="SAM" id="MobiDB-lite"/>
    </source>
</evidence>